<evidence type="ECO:0000256" key="1">
    <source>
        <dbReference type="ARBA" id="ARBA00004167"/>
    </source>
</evidence>
<proteinExistence type="predicted"/>
<reference evidence="10" key="1">
    <citation type="journal article" date="2020" name="Stud. Mycol.">
        <title>101 Dothideomycetes genomes: a test case for predicting lifestyles and emergence of pathogens.</title>
        <authorList>
            <person name="Haridas S."/>
            <person name="Albert R."/>
            <person name="Binder M."/>
            <person name="Bloem J."/>
            <person name="Labutti K."/>
            <person name="Salamov A."/>
            <person name="Andreopoulos B."/>
            <person name="Baker S."/>
            <person name="Barry K."/>
            <person name="Bills G."/>
            <person name="Bluhm B."/>
            <person name="Cannon C."/>
            <person name="Castanera R."/>
            <person name="Culley D."/>
            <person name="Daum C."/>
            <person name="Ezra D."/>
            <person name="Gonzalez J."/>
            <person name="Henrissat B."/>
            <person name="Kuo A."/>
            <person name="Liang C."/>
            <person name="Lipzen A."/>
            <person name="Lutzoni F."/>
            <person name="Magnuson J."/>
            <person name="Mondo S."/>
            <person name="Nolan M."/>
            <person name="Ohm R."/>
            <person name="Pangilinan J."/>
            <person name="Park H.-J."/>
            <person name="Ramirez L."/>
            <person name="Alfaro M."/>
            <person name="Sun H."/>
            <person name="Tritt A."/>
            <person name="Yoshinaga Y."/>
            <person name="Zwiers L.-H."/>
            <person name="Turgeon B."/>
            <person name="Goodwin S."/>
            <person name="Spatafora J."/>
            <person name="Crous P."/>
            <person name="Grigoriev I."/>
        </authorList>
    </citation>
    <scope>NUCLEOTIDE SEQUENCE</scope>
    <source>
        <strain evidence="10">CBS 121739</strain>
    </source>
</reference>
<evidence type="ECO:0000256" key="3">
    <source>
        <dbReference type="ARBA" id="ARBA00022729"/>
    </source>
</evidence>
<accession>A0A6A6VVP3</accession>
<comment type="subcellular location">
    <subcellularLocation>
        <location evidence="1">Membrane</location>
        <topology evidence="1">Single-pass membrane protein</topology>
    </subcellularLocation>
</comment>
<dbReference type="Proteomes" id="UP000799437">
    <property type="component" value="Unassembled WGS sequence"/>
</dbReference>
<dbReference type="GeneID" id="54485876"/>
<evidence type="ECO:0000256" key="2">
    <source>
        <dbReference type="ARBA" id="ARBA00022692"/>
    </source>
</evidence>
<dbReference type="PANTHER" id="PTHR24269:SF16">
    <property type="entry name" value="PROTEIN SLG1"/>
    <property type="match status" value="1"/>
</dbReference>
<dbReference type="OrthoDB" id="5985073at2759"/>
<keyword evidence="5" id="KW-0472">Membrane</keyword>
<feature type="compositionally biased region" description="Polar residues" evidence="7">
    <location>
        <begin position="41"/>
        <end position="52"/>
    </location>
</feature>
<feature type="chain" id="PRO_5025330463" evidence="8">
    <location>
        <begin position="26"/>
        <end position="200"/>
    </location>
</feature>
<dbReference type="InterPro" id="IPR051836">
    <property type="entry name" value="Kremen_rcpt"/>
</dbReference>
<evidence type="ECO:0000313" key="10">
    <source>
        <dbReference type="EMBL" id="KAF2753700.1"/>
    </source>
</evidence>
<gene>
    <name evidence="10" type="ORF">EJ05DRAFT_480173</name>
</gene>
<keyword evidence="2" id="KW-0812">Transmembrane</keyword>
<organism evidence="10 11">
    <name type="scientific">Pseudovirgaria hyperparasitica</name>
    <dbReference type="NCBI Taxonomy" id="470096"/>
    <lineage>
        <taxon>Eukaryota</taxon>
        <taxon>Fungi</taxon>
        <taxon>Dikarya</taxon>
        <taxon>Ascomycota</taxon>
        <taxon>Pezizomycotina</taxon>
        <taxon>Dothideomycetes</taxon>
        <taxon>Dothideomycetes incertae sedis</taxon>
        <taxon>Acrospermales</taxon>
        <taxon>Acrospermaceae</taxon>
        <taxon>Pseudovirgaria</taxon>
    </lineage>
</organism>
<feature type="region of interest" description="Disordered" evidence="7">
    <location>
        <begin position="32"/>
        <end position="52"/>
    </location>
</feature>
<evidence type="ECO:0000256" key="6">
    <source>
        <dbReference type="ARBA" id="ARBA00023180"/>
    </source>
</evidence>
<dbReference type="AlphaFoldDB" id="A0A6A6VVP3"/>
<evidence type="ECO:0000256" key="8">
    <source>
        <dbReference type="SAM" id="SignalP"/>
    </source>
</evidence>
<evidence type="ECO:0000256" key="4">
    <source>
        <dbReference type="ARBA" id="ARBA00022989"/>
    </source>
</evidence>
<evidence type="ECO:0000313" key="11">
    <source>
        <dbReference type="Proteomes" id="UP000799437"/>
    </source>
</evidence>
<dbReference type="EMBL" id="ML996583">
    <property type="protein sequence ID" value="KAF2753700.1"/>
    <property type="molecule type" value="Genomic_DNA"/>
</dbReference>
<keyword evidence="6" id="KW-0325">Glycoprotein</keyword>
<feature type="domain" description="WSC" evidence="9">
    <location>
        <begin position="67"/>
        <end position="167"/>
    </location>
</feature>
<dbReference type="PANTHER" id="PTHR24269">
    <property type="entry name" value="KREMEN PROTEIN"/>
    <property type="match status" value="1"/>
</dbReference>
<evidence type="ECO:0000256" key="7">
    <source>
        <dbReference type="SAM" id="MobiDB-lite"/>
    </source>
</evidence>
<dbReference type="GO" id="GO:0005886">
    <property type="term" value="C:plasma membrane"/>
    <property type="evidence" value="ECO:0007669"/>
    <property type="project" value="TreeGrafter"/>
</dbReference>
<dbReference type="PROSITE" id="PS51212">
    <property type="entry name" value="WSC"/>
    <property type="match status" value="1"/>
</dbReference>
<protein>
    <submittedName>
        <fullName evidence="10">WSC-domain-containing protein</fullName>
    </submittedName>
</protein>
<dbReference type="SMART" id="SM00321">
    <property type="entry name" value="WSC"/>
    <property type="match status" value="1"/>
</dbReference>
<dbReference type="InterPro" id="IPR002889">
    <property type="entry name" value="WSC_carb-bd"/>
</dbReference>
<keyword evidence="4" id="KW-1133">Transmembrane helix</keyword>
<evidence type="ECO:0000256" key="5">
    <source>
        <dbReference type="ARBA" id="ARBA00023136"/>
    </source>
</evidence>
<keyword evidence="3 8" id="KW-0732">Signal</keyword>
<name>A0A6A6VVP3_9PEZI</name>
<dbReference type="RefSeq" id="XP_033596151.1">
    <property type="nucleotide sequence ID" value="XM_033744822.1"/>
</dbReference>
<evidence type="ECO:0000259" key="9">
    <source>
        <dbReference type="PROSITE" id="PS51212"/>
    </source>
</evidence>
<keyword evidence="11" id="KW-1185">Reference proteome</keyword>
<feature type="signal peptide" evidence="8">
    <location>
        <begin position="1"/>
        <end position="25"/>
    </location>
</feature>
<dbReference type="Pfam" id="PF01822">
    <property type="entry name" value="WSC"/>
    <property type="match status" value="1"/>
</dbReference>
<sequence>MVPSRSSITLLLLTITTLLLCLSSAQVTFSQPDDREAAPTATRSVPSGINPYTTGTPTASVFPGAGNYVYVGCYNETTPLDGSPSTRALSGSGSKMEGDDALTPERCFDFCGGEQYAGLEYARECWCAPYLNSAAQKIDESWCDMPCMGGDESWCGGRLTLTLYNRTKGDEDGAAGSWRRSSGVWSVRLAGSLTLLMALL</sequence>